<dbReference type="Gene3D" id="3.40.50.10240">
    <property type="entry name" value="Thiamin pyrophosphokinase, catalytic domain"/>
    <property type="match status" value="1"/>
</dbReference>
<dbReference type="GO" id="GO:0030975">
    <property type="term" value="F:thiamine binding"/>
    <property type="evidence" value="ECO:0007669"/>
    <property type="project" value="InterPro"/>
</dbReference>
<evidence type="ECO:0000313" key="9">
    <source>
        <dbReference type="Proteomes" id="UP000237865"/>
    </source>
</evidence>
<keyword evidence="2" id="KW-0547">Nucleotide-binding</keyword>
<sequence length="204" mass="23646">MKPNIFIVTAKTNLKYKKIPNALFIGVERGALDLIHQGIEPMMSVGDFDKVTKEELKVIEQNSKTFKLYDREKEFLDGEIAIKEALKLPHNKIFFVAVPTKRYDKNFSILDLVFRYDIEFINDESVIFKIKKGTTILDFNLYQDITYVSFYAKSKTTITLKKFKFDAEDLVLKAYENKAVSNEFLPYINPSITTDKDLVCILSK</sequence>
<dbReference type="STRING" id="1399797.GCA_000518285_02083"/>
<proteinExistence type="predicted"/>
<evidence type="ECO:0000256" key="4">
    <source>
        <dbReference type="ARBA" id="ARBA00022840"/>
    </source>
</evidence>
<feature type="domain" description="Thiamin pyrophosphokinase thiamin-binding" evidence="7">
    <location>
        <begin position="136"/>
        <end position="199"/>
    </location>
</feature>
<dbReference type="CDD" id="cd07995">
    <property type="entry name" value="TPK"/>
    <property type="match status" value="1"/>
</dbReference>
<feature type="domain" description="Thiamin pyrophosphokinase catalytic" evidence="6">
    <location>
        <begin position="23"/>
        <end position="116"/>
    </location>
</feature>
<dbReference type="GO" id="GO:0004788">
    <property type="term" value="F:thiamine diphosphokinase activity"/>
    <property type="evidence" value="ECO:0007669"/>
    <property type="project" value="UniProtKB-UniRule"/>
</dbReference>
<dbReference type="NCBIfam" id="TIGR01378">
    <property type="entry name" value="thi_PPkinase"/>
    <property type="match status" value="1"/>
</dbReference>
<protein>
    <recommendedName>
        <fullName evidence="5">Thiamine diphosphokinase</fullName>
        <ecNumber evidence="5">2.7.6.2</ecNumber>
    </recommendedName>
</protein>
<dbReference type="SUPFAM" id="SSF63999">
    <property type="entry name" value="Thiamin pyrophosphokinase, catalytic domain"/>
    <property type="match status" value="1"/>
</dbReference>
<evidence type="ECO:0000256" key="1">
    <source>
        <dbReference type="ARBA" id="ARBA00022679"/>
    </source>
</evidence>
<evidence type="ECO:0000256" key="2">
    <source>
        <dbReference type="ARBA" id="ARBA00022741"/>
    </source>
</evidence>
<dbReference type="InterPro" id="IPR006282">
    <property type="entry name" value="Thi_PPkinase"/>
</dbReference>
<dbReference type="Pfam" id="PF04263">
    <property type="entry name" value="TPK_catalytic"/>
    <property type="match status" value="1"/>
</dbReference>
<dbReference type="PANTHER" id="PTHR41299:SF1">
    <property type="entry name" value="THIAMINE PYROPHOSPHOKINASE"/>
    <property type="match status" value="1"/>
</dbReference>
<dbReference type="GO" id="GO:0016301">
    <property type="term" value="F:kinase activity"/>
    <property type="evidence" value="ECO:0007669"/>
    <property type="project" value="UniProtKB-KW"/>
</dbReference>
<dbReference type="AlphaFoldDB" id="A0A2S5RFT9"/>
<organism evidence="8 9">
    <name type="scientific">Williamsoniiplasma lucivorax</name>
    <dbReference type="NCBI Taxonomy" id="209274"/>
    <lineage>
        <taxon>Bacteria</taxon>
        <taxon>Bacillati</taxon>
        <taxon>Mycoplasmatota</taxon>
        <taxon>Mollicutes</taxon>
        <taxon>Entomoplasmatales</taxon>
        <taxon>Williamsoniiplasma</taxon>
    </lineage>
</organism>
<evidence type="ECO:0000256" key="5">
    <source>
        <dbReference type="NCBIfam" id="TIGR01378"/>
    </source>
</evidence>
<dbReference type="InterPro" id="IPR036759">
    <property type="entry name" value="TPK_catalytic_sf"/>
</dbReference>
<dbReference type="EC" id="2.7.6.2" evidence="5"/>
<dbReference type="InterPro" id="IPR007373">
    <property type="entry name" value="Thiamin_PyroPKinase_B1-bd"/>
</dbReference>
<dbReference type="GO" id="GO:0009229">
    <property type="term" value="P:thiamine diphosphate biosynthetic process"/>
    <property type="evidence" value="ECO:0007669"/>
    <property type="project" value="InterPro"/>
</dbReference>
<keyword evidence="4" id="KW-0067">ATP-binding</keyword>
<evidence type="ECO:0000313" key="8">
    <source>
        <dbReference type="EMBL" id="PPE06170.1"/>
    </source>
</evidence>
<dbReference type="Proteomes" id="UP000237865">
    <property type="component" value="Unassembled WGS sequence"/>
</dbReference>
<comment type="caution">
    <text evidence="8">The sequence shown here is derived from an EMBL/GenBank/DDBJ whole genome shotgun (WGS) entry which is preliminary data.</text>
</comment>
<keyword evidence="9" id="KW-1185">Reference proteome</keyword>
<evidence type="ECO:0000259" key="6">
    <source>
        <dbReference type="Pfam" id="PF04263"/>
    </source>
</evidence>
<keyword evidence="3 8" id="KW-0418">Kinase</keyword>
<dbReference type="Pfam" id="PF04265">
    <property type="entry name" value="TPK_B1_binding"/>
    <property type="match status" value="1"/>
</dbReference>
<dbReference type="PANTHER" id="PTHR41299">
    <property type="entry name" value="THIAMINE PYROPHOSPHOKINASE"/>
    <property type="match status" value="1"/>
</dbReference>
<evidence type="ECO:0000259" key="7">
    <source>
        <dbReference type="Pfam" id="PF04265"/>
    </source>
</evidence>
<evidence type="ECO:0000256" key="3">
    <source>
        <dbReference type="ARBA" id="ARBA00022777"/>
    </source>
</evidence>
<gene>
    <name evidence="8" type="primary">thiN</name>
    <name evidence="8" type="ORF">ELUCI_v1c04610</name>
</gene>
<dbReference type="InterPro" id="IPR053149">
    <property type="entry name" value="TPK"/>
</dbReference>
<dbReference type="GO" id="GO:0005524">
    <property type="term" value="F:ATP binding"/>
    <property type="evidence" value="ECO:0007669"/>
    <property type="project" value="UniProtKB-KW"/>
</dbReference>
<dbReference type="EMBL" id="PHNE01000001">
    <property type="protein sequence ID" value="PPE06170.1"/>
    <property type="molecule type" value="Genomic_DNA"/>
</dbReference>
<reference evidence="8 9" key="1">
    <citation type="submission" date="2017-11" db="EMBL/GenBank/DDBJ databases">
        <title>Genome sequence of Entomoplasma lucivorax PIPN-2 (ATCC 49196).</title>
        <authorList>
            <person name="Lo W.-S."/>
            <person name="Gasparich G.E."/>
            <person name="Kuo C.-H."/>
        </authorList>
    </citation>
    <scope>NUCLEOTIDE SEQUENCE [LARGE SCALE GENOMIC DNA]</scope>
    <source>
        <strain evidence="8 9">PIPN-2</strain>
    </source>
</reference>
<dbReference type="RefSeq" id="WP_028127075.1">
    <property type="nucleotide sequence ID" value="NZ_PHNE01000001.1"/>
</dbReference>
<dbReference type="GO" id="GO:0006772">
    <property type="term" value="P:thiamine metabolic process"/>
    <property type="evidence" value="ECO:0007669"/>
    <property type="project" value="UniProtKB-UniRule"/>
</dbReference>
<name>A0A2S5RFT9_9MOLU</name>
<accession>A0A2S5RFT9</accession>
<keyword evidence="1" id="KW-0808">Transferase</keyword>
<dbReference type="InterPro" id="IPR007371">
    <property type="entry name" value="TPK_catalytic"/>
</dbReference>